<sequence length="221" mass="20405">MRATVLTFLAAATLATAQSGNIPSCAQSCITQALPGSCKLDPKCICSDASFISTISCCVSTACDVTGQQAALSYAKQICAPVGVTNLPTAASCAGSASASSSGTSAAAVATASGSSASSALSSASKTLSSLASSASSIASSSSKSASSAAASMSSSASSAASSSASSASHSSSSASRSASSAAASASSSASSAASHSTNAAATMGPMGMAGVAALGAFALL</sequence>
<dbReference type="InterPro" id="IPR008427">
    <property type="entry name" value="Extracellular_membr_CFEM_dom"/>
</dbReference>
<dbReference type="GO" id="GO:0005576">
    <property type="term" value="C:extracellular region"/>
    <property type="evidence" value="ECO:0007669"/>
    <property type="project" value="UniProtKB-SubCell"/>
</dbReference>
<keyword evidence="5" id="KW-0964">Secreted</keyword>
<evidence type="ECO:0000256" key="14">
    <source>
        <dbReference type="ARBA" id="ARBA00023288"/>
    </source>
</evidence>
<evidence type="ECO:0000256" key="9">
    <source>
        <dbReference type="ARBA" id="ARBA00022729"/>
    </source>
</evidence>
<dbReference type="OrthoDB" id="3065412at2759"/>
<dbReference type="InterPro" id="IPR051735">
    <property type="entry name" value="CFEM_domain"/>
</dbReference>
<feature type="signal peptide" evidence="16">
    <location>
        <begin position="1"/>
        <end position="17"/>
    </location>
</feature>
<evidence type="ECO:0000256" key="15">
    <source>
        <dbReference type="PROSITE-ProRule" id="PRU01356"/>
    </source>
</evidence>
<feature type="non-terminal residue" evidence="18">
    <location>
        <position position="221"/>
    </location>
</feature>
<reference evidence="18" key="1">
    <citation type="journal article" date="2021" name="J Fungi (Basel)">
        <title>Virulence traits and population genomics of the black yeast Aureobasidium melanogenum.</title>
        <authorList>
            <person name="Cernosa A."/>
            <person name="Sun X."/>
            <person name="Gostincar C."/>
            <person name="Fang C."/>
            <person name="Gunde-Cimerman N."/>
            <person name="Song Z."/>
        </authorList>
    </citation>
    <scope>NUCLEOTIDE SEQUENCE</scope>
    <source>
        <strain evidence="18">EXF-9911</strain>
    </source>
</reference>
<evidence type="ECO:0000256" key="16">
    <source>
        <dbReference type="SAM" id="SignalP"/>
    </source>
</evidence>
<keyword evidence="7" id="KW-0336">GPI-anchor</keyword>
<evidence type="ECO:0000256" key="1">
    <source>
        <dbReference type="ARBA" id="ARBA00004609"/>
    </source>
</evidence>
<gene>
    <name evidence="18" type="ORF">KCU76_g5901</name>
</gene>
<keyword evidence="14" id="KW-0449">Lipoprotein</keyword>
<keyword evidence="13" id="KW-0325">Glycoprotein</keyword>
<evidence type="ECO:0000256" key="2">
    <source>
        <dbReference type="ARBA" id="ARBA00004613"/>
    </source>
</evidence>
<evidence type="ECO:0000256" key="3">
    <source>
        <dbReference type="ARBA" id="ARBA00010031"/>
    </source>
</evidence>
<keyword evidence="8 15" id="KW-0479">Metal-binding</keyword>
<keyword evidence="11" id="KW-0472">Membrane</keyword>
<dbReference type="PANTHER" id="PTHR37928">
    <property type="entry name" value="CFEM DOMAIN PROTEIN (AFU_ORTHOLOGUE AFUA_6G14090)"/>
    <property type="match status" value="1"/>
</dbReference>
<comment type="caution">
    <text evidence="15">Lacks conserved residue(s) required for the propagation of feature annotation.</text>
</comment>
<keyword evidence="12 15" id="KW-1015">Disulfide bond</keyword>
<dbReference type="GO" id="GO:0005886">
    <property type="term" value="C:plasma membrane"/>
    <property type="evidence" value="ECO:0007669"/>
    <property type="project" value="UniProtKB-SubCell"/>
</dbReference>
<accession>A0A9P8EM64</accession>
<evidence type="ECO:0000256" key="12">
    <source>
        <dbReference type="ARBA" id="ARBA00023157"/>
    </source>
</evidence>
<dbReference type="PANTHER" id="PTHR37928:SF2">
    <property type="entry name" value="GPI ANCHORED CFEM DOMAIN PROTEIN (AFU_ORTHOLOGUE AFUA_6G10580)"/>
    <property type="match status" value="1"/>
</dbReference>
<evidence type="ECO:0000256" key="4">
    <source>
        <dbReference type="ARBA" id="ARBA00022475"/>
    </source>
</evidence>
<evidence type="ECO:0000256" key="13">
    <source>
        <dbReference type="ARBA" id="ARBA00023180"/>
    </source>
</evidence>
<evidence type="ECO:0000256" key="8">
    <source>
        <dbReference type="ARBA" id="ARBA00022723"/>
    </source>
</evidence>
<dbReference type="SMART" id="SM00747">
    <property type="entry name" value="CFEM"/>
    <property type="match status" value="1"/>
</dbReference>
<keyword evidence="4" id="KW-1003">Cell membrane</keyword>
<comment type="subcellular location">
    <subcellularLocation>
        <location evidence="1">Cell membrane</location>
        <topology evidence="1">Lipid-anchor</topology>
        <topology evidence="1">GPI-anchor</topology>
    </subcellularLocation>
    <subcellularLocation>
        <location evidence="2">Secreted</location>
    </subcellularLocation>
</comment>
<organism evidence="18 19">
    <name type="scientific">Aureobasidium melanogenum</name>
    <name type="common">Aureobasidium pullulans var. melanogenum</name>
    <dbReference type="NCBI Taxonomy" id="46634"/>
    <lineage>
        <taxon>Eukaryota</taxon>
        <taxon>Fungi</taxon>
        <taxon>Dikarya</taxon>
        <taxon>Ascomycota</taxon>
        <taxon>Pezizomycotina</taxon>
        <taxon>Dothideomycetes</taxon>
        <taxon>Dothideomycetidae</taxon>
        <taxon>Dothideales</taxon>
        <taxon>Saccotheciaceae</taxon>
        <taxon>Aureobasidium</taxon>
    </lineage>
</organism>
<evidence type="ECO:0000256" key="10">
    <source>
        <dbReference type="ARBA" id="ARBA00023004"/>
    </source>
</evidence>
<proteinExistence type="inferred from homology"/>
<evidence type="ECO:0000256" key="5">
    <source>
        <dbReference type="ARBA" id="ARBA00022525"/>
    </source>
</evidence>
<feature type="disulfide bond" evidence="15">
    <location>
        <begin position="46"/>
        <end position="79"/>
    </location>
</feature>
<evidence type="ECO:0000256" key="11">
    <source>
        <dbReference type="ARBA" id="ARBA00023136"/>
    </source>
</evidence>
<feature type="chain" id="PRO_5040274370" description="CFEM domain-containing protein" evidence="16">
    <location>
        <begin position="18"/>
        <end position="221"/>
    </location>
</feature>
<evidence type="ECO:0000313" key="18">
    <source>
        <dbReference type="EMBL" id="KAG9693550.1"/>
    </source>
</evidence>
<keyword evidence="10 15" id="KW-0408">Iron</keyword>
<comment type="similarity">
    <text evidence="3">Belongs to the RBT5 family.</text>
</comment>
<dbReference type="Pfam" id="PF05730">
    <property type="entry name" value="CFEM"/>
    <property type="match status" value="1"/>
</dbReference>
<dbReference type="GO" id="GO:0098552">
    <property type="term" value="C:side of membrane"/>
    <property type="evidence" value="ECO:0007669"/>
    <property type="project" value="UniProtKB-KW"/>
</dbReference>
<dbReference type="EMBL" id="JAHFXF010000190">
    <property type="protein sequence ID" value="KAG9693550.1"/>
    <property type="molecule type" value="Genomic_DNA"/>
</dbReference>
<keyword evidence="9 16" id="KW-0732">Signal</keyword>
<dbReference type="AlphaFoldDB" id="A0A9P8EM64"/>
<dbReference type="GO" id="GO:0046872">
    <property type="term" value="F:metal ion binding"/>
    <property type="evidence" value="ECO:0007669"/>
    <property type="project" value="UniProtKB-UniRule"/>
</dbReference>
<protein>
    <recommendedName>
        <fullName evidence="17">CFEM domain-containing protein</fullName>
    </recommendedName>
</protein>
<evidence type="ECO:0000256" key="7">
    <source>
        <dbReference type="ARBA" id="ARBA00022622"/>
    </source>
</evidence>
<evidence type="ECO:0000313" key="19">
    <source>
        <dbReference type="Proteomes" id="UP000779574"/>
    </source>
</evidence>
<comment type="caution">
    <text evidence="18">The sequence shown here is derived from an EMBL/GenBank/DDBJ whole genome shotgun (WGS) entry which is preliminary data.</text>
</comment>
<dbReference type="PROSITE" id="PS52012">
    <property type="entry name" value="CFEM"/>
    <property type="match status" value="1"/>
</dbReference>
<evidence type="ECO:0000256" key="6">
    <source>
        <dbReference type="ARBA" id="ARBA00022617"/>
    </source>
</evidence>
<feature type="domain" description="CFEM" evidence="17">
    <location>
        <begin position="1"/>
        <end position="102"/>
    </location>
</feature>
<reference evidence="18" key="2">
    <citation type="submission" date="2021-08" db="EMBL/GenBank/DDBJ databases">
        <authorList>
            <person name="Gostincar C."/>
            <person name="Sun X."/>
            <person name="Song Z."/>
            <person name="Gunde-Cimerman N."/>
        </authorList>
    </citation>
    <scope>NUCLEOTIDE SEQUENCE</scope>
    <source>
        <strain evidence="18">EXF-9911</strain>
    </source>
</reference>
<name>A0A9P8EM64_AURME</name>
<dbReference type="Proteomes" id="UP000779574">
    <property type="component" value="Unassembled WGS sequence"/>
</dbReference>
<feature type="binding site" description="axial binding residue" evidence="15">
    <location>
        <position position="41"/>
    </location>
    <ligand>
        <name>heme</name>
        <dbReference type="ChEBI" id="CHEBI:30413"/>
    </ligand>
    <ligandPart>
        <name>Fe</name>
        <dbReference type="ChEBI" id="CHEBI:18248"/>
    </ligandPart>
</feature>
<evidence type="ECO:0000259" key="17">
    <source>
        <dbReference type="PROSITE" id="PS52012"/>
    </source>
</evidence>
<keyword evidence="6 15" id="KW-0349">Heme</keyword>